<dbReference type="EMBL" id="CP094532">
    <property type="protein sequence ID" value="UOE40874.1"/>
    <property type="molecule type" value="Genomic_DNA"/>
</dbReference>
<evidence type="ECO:0008006" key="4">
    <source>
        <dbReference type="Google" id="ProtNLM"/>
    </source>
</evidence>
<name>A0ABY4BQ50_9FLAO</name>
<reference evidence="2 3" key="1">
    <citation type="submission" date="2022-03" db="EMBL/GenBank/DDBJ databases">
        <title>Chryseobacterium sp. isolated from particulate matters in swine house.</title>
        <authorList>
            <person name="Won M."/>
            <person name="Kim S.-J."/>
            <person name="Kwon S.-W."/>
        </authorList>
    </citation>
    <scope>NUCLEOTIDE SEQUENCE [LARGE SCALE GENOMIC DNA]</scope>
    <source>
        <strain evidence="2 3">SC2-2</strain>
    </source>
</reference>
<evidence type="ECO:0000256" key="1">
    <source>
        <dbReference type="SAM" id="SignalP"/>
    </source>
</evidence>
<organism evidence="2 3">
    <name type="scientific">Chryseobacterium suipulveris</name>
    <dbReference type="NCBI Taxonomy" id="2929800"/>
    <lineage>
        <taxon>Bacteria</taxon>
        <taxon>Pseudomonadati</taxon>
        <taxon>Bacteroidota</taxon>
        <taxon>Flavobacteriia</taxon>
        <taxon>Flavobacteriales</taxon>
        <taxon>Weeksellaceae</taxon>
        <taxon>Chryseobacterium group</taxon>
        <taxon>Chryseobacterium</taxon>
    </lineage>
</organism>
<sequence length="170" mass="19184">MKKYFAILLLAVFGFVAFSCTDRNDPVPTTDNDTYPMMRDIRGTFNAANGYTITQGITIASTDVVLVYRNINSGNSNGAVWQLLPKTEYLTNGRELDYNFLFDTKNIEIYTDANFDQATFTAAEATTYLNNQQFRIVLVPASQGRNNVDYSDYHAVIRYFGLDDSNVKGF</sequence>
<proteinExistence type="predicted"/>
<evidence type="ECO:0000313" key="3">
    <source>
        <dbReference type="Proteomes" id="UP000831460"/>
    </source>
</evidence>
<protein>
    <recommendedName>
        <fullName evidence="4">DUF4082 domain-containing protein</fullName>
    </recommendedName>
</protein>
<accession>A0ABY4BQ50</accession>
<dbReference type="RefSeq" id="WP_243548924.1">
    <property type="nucleotide sequence ID" value="NZ_CP094532.1"/>
</dbReference>
<keyword evidence="3" id="KW-1185">Reference proteome</keyword>
<dbReference type="PROSITE" id="PS51257">
    <property type="entry name" value="PROKAR_LIPOPROTEIN"/>
    <property type="match status" value="1"/>
</dbReference>
<feature type="signal peptide" evidence="1">
    <location>
        <begin position="1"/>
        <end position="19"/>
    </location>
</feature>
<gene>
    <name evidence="2" type="ORF">MTP09_13360</name>
</gene>
<feature type="chain" id="PRO_5045974953" description="DUF4082 domain-containing protein" evidence="1">
    <location>
        <begin position="20"/>
        <end position="170"/>
    </location>
</feature>
<dbReference type="Proteomes" id="UP000831460">
    <property type="component" value="Chromosome"/>
</dbReference>
<keyword evidence="1" id="KW-0732">Signal</keyword>
<evidence type="ECO:0000313" key="2">
    <source>
        <dbReference type="EMBL" id="UOE40874.1"/>
    </source>
</evidence>